<dbReference type="GO" id="GO:0009507">
    <property type="term" value="C:chloroplast"/>
    <property type="evidence" value="ECO:0000318"/>
    <property type="project" value="GO_Central"/>
</dbReference>
<evidence type="ECO:0000313" key="5">
    <source>
        <dbReference type="Proteomes" id="UP000004994"/>
    </source>
</evidence>
<dbReference type="Proteomes" id="UP000004994">
    <property type="component" value="Chromosome 2"/>
</dbReference>
<dbReference type="InterPro" id="IPR000326">
    <property type="entry name" value="PAP2/HPO"/>
</dbReference>
<evidence type="ECO:0000256" key="2">
    <source>
        <dbReference type="SAM" id="Phobius"/>
    </source>
</evidence>
<evidence type="ECO:0000259" key="3">
    <source>
        <dbReference type="Pfam" id="PF01569"/>
    </source>
</evidence>
<feature type="domain" description="Phosphatidic acid phosphatase type 2/haloperoxidase" evidence="3">
    <location>
        <begin position="68"/>
        <end position="187"/>
    </location>
</feature>
<dbReference type="GO" id="GO:0006651">
    <property type="term" value="P:diacylglycerol biosynthetic process"/>
    <property type="evidence" value="ECO:0000318"/>
    <property type="project" value="GO_Central"/>
</dbReference>
<protein>
    <recommendedName>
        <fullName evidence="3">Phosphatidic acid phosphatase type 2/haloperoxidase domain-containing protein</fullName>
    </recommendedName>
</protein>
<reference evidence="4" key="1">
    <citation type="journal article" date="2012" name="Nature">
        <title>The tomato genome sequence provides insights into fleshy fruit evolution.</title>
        <authorList>
            <consortium name="Tomato Genome Consortium"/>
        </authorList>
    </citation>
    <scope>NUCLEOTIDE SEQUENCE [LARGE SCALE GENOMIC DNA]</scope>
    <source>
        <strain evidence="4">cv. Heinz 1706</strain>
    </source>
</reference>
<dbReference type="PaxDb" id="4081-Solyc02g062570.2.1"/>
<dbReference type="GO" id="GO:0008195">
    <property type="term" value="F:phosphatidate phosphatase activity"/>
    <property type="evidence" value="ECO:0000318"/>
    <property type="project" value="GO_Central"/>
</dbReference>
<keyword evidence="5" id="KW-1185">Reference proteome</keyword>
<feature type="transmembrane region" description="Helical" evidence="2">
    <location>
        <begin position="199"/>
        <end position="221"/>
    </location>
</feature>
<evidence type="ECO:0000313" key="4">
    <source>
        <dbReference type="EnsemblPlants" id="Solyc02g062570.3.1"/>
    </source>
</evidence>
<dbReference type="InterPro" id="IPR036938">
    <property type="entry name" value="PAP2/HPO_sf"/>
</dbReference>
<reference evidence="4" key="2">
    <citation type="submission" date="2019-01" db="UniProtKB">
        <authorList>
            <consortium name="EnsemblPlants"/>
        </authorList>
    </citation>
    <scope>IDENTIFICATION</scope>
    <source>
        <strain evidence="4">cv. Heinz 1706</strain>
    </source>
</reference>
<proteinExistence type="predicted"/>
<dbReference type="STRING" id="4081.A0A3Q7EZA3"/>
<dbReference type="EnsemblPlants" id="Solyc02g062570.3.1">
    <property type="protein sequence ID" value="Solyc02g062570.3.1"/>
    <property type="gene ID" value="Solyc02g062570.3"/>
</dbReference>
<feature type="transmembrane region" description="Helical" evidence="2">
    <location>
        <begin position="169"/>
        <end position="187"/>
    </location>
</feature>
<name>A0A3Q7EZA3_SOLLC</name>
<dbReference type="PANTHER" id="PTHR11247">
    <property type="entry name" value="PALMITOYL-PROTEIN THIOESTERASE/DOLICHYLDIPHOSPHATASE 1"/>
    <property type="match status" value="1"/>
</dbReference>
<dbReference type="Gene3D" id="1.20.144.10">
    <property type="entry name" value="Phosphatidic acid phosphatase type 2/haloperoxidase"/>
    <property type="match status" value="1"/>
</dbReference>
<sequence length="229" mass="25562">MADLLRNGDVAVKLGAFEQQALIHDFSTSASARFNATLNRLSKWLVAAVFVIIFLWRHDTEALWAASGSILNAGLSTVLKRILNHERPVSAIRSDPGMPSTHAQSIFYTVMFCIVSSNILSQPDEENMLVVEYFGLNGVTAVISVLIFAIGSYLSWLRVSQQLHTTSQVAVGAALGFSFSVFWFWLWDAIVLDAFISHLWIQILVVLGTVAICVSFLLYVFRYWVLEKN</sequence>
<evidence type="ECO:0000256" key="1">
    <source>
        <dbReference type="ARBA" id="ARBA00022801"/>
    </source>
</evidence>
<dbReference type="Gramene" id="Solyc02g062570.3.1">
    <property type="protein sequence ID" value="Solyc02g062570.3.1"/>
    <property type="gene ID" value="Solyc02g062570.3"/>
</dbReference>
<dbReference type="SUPFAM" id="SSF48317">
    <property type="entry name" value="Acid phosphatase/Vanadium-dependent haloperoxidase"/>
    <property type="match status" value="1"/>
</dbReference>
<keyword evidence="2" id="KW-0472">Membrane</keyword>
<accession>A0A3Q7EZA3</accession>
<feature type="transmembrane region" description="Helical" evidence="2">
    <location>
        <begin position="133"/>
        <end position="157"/>
    </location>
</feature>
<dbReference type="InParanoid" id="A0A3Q7EZA3"/>
<dbReference type="AlphaFoldDB" id="A0A3Q7EZA3"/>
<dbReference type="FunCoup" id="A0A3Q7EZA3">
    <property type="interactions" value="428"/>
</dbReference>
<keyword evidence="2" id="KW-1133">Transmembrane helix</keyword>
<keyword evidence="2" id="KW-0812">Transmembrane</keyword>
<dbReference type="PANTHER" id="PTHR11247:SF40">
    <property type="entry name" value="LIPID PHOSPHATE PHOSPHATASE EPSILON 1, CHLOROPLASTIC"/>
    <property type="match status" value="1"/>
</dbReference>
<keyword evidence="1" id="KW-0378">Hydrolase</keyword>
<dbReference type="OMA" id="HDALIMW"/>
<dbReference type="Pfam" id="PF01569">
    <property type="entry name" value="PAP2"/>
    <property type="match status" value="1"/>
</dbReference>
<organism evidence="4">
    <name type="scientific">Solanum lycopersicum</name>
    <name type="common">Tomato</name>
    <name type="synonym">Lycopersicon esculentum</name>
    <dbReference type="NCBI Taxonomy" id="4081"/>
    <lineage>
        <taxon>Eukaryota</taxon>
        <taxon>Viridiplantae</taxon>
        <taxon>Streptophyta</taxon>
        <taxon>Embryophyta</taxon>
        <taxon>Tracheophyta</taxon>
        <taxon>Spermatophyta</taxon>
        <taxon>Magnoliopsida</taxon>
        <taxon>eudicotyledons</taxon>
        <taxon>Gunneridae</taxon>
        <taxon>Pentapetalae</taxon>
        <taxon>asterids</taxon>
        <taxon>lamiids</taxon>
        <taxon>Solanales</taxon>
        <taxon>Solanaceae</taxon>
        <taxon>Solanoideae</taxon>
        <taxon>Solaneae</taxon>
        <taxon>Solanum</taxon>
        <taxon>Solanum subgen. Lycopersicon</taxon>
    </lineage>
</organism>
<feature type="transmembrane region" description="Helical" evidence="2">
    <location>
        <begin position="41"/>
        <end position="57"/>
    </location>
</feature>